<dbReference type="InterPro" id="IPR004931">
    <property type="entry name" value="Pro/parathymosin"/>
</dbReference>
<dbReference type="GO" id="GO:0042393">
    <property type="term" value="F:histone binding"/>
    <property type="evidence" value="ECO:0007669"/>
    <property type="project" value="TreeGrafter"/>
</dbReference>
<protein>
    <recommendedName>
        <fullName evidence="6">Prothymosin alpha</fullName>
    </recommendedName>
</protein>
<dbReference type="RefSeq" id="XP_027254517.1">
    <property type="nucleotide sequence ID" value="XM_027398716.1"/>
</dbReference>
<reference evidence="10" key="4">
    <citation type="journal article" date="2020" name="Biotechnol. Bioeng.">
        <title>Chromosome-scale scaffolds for the Chinese hamster reference genome assembly to facilitate the study of the CHO epigenome.</title>
        <authorList>
            <person name="Hilliard W."/>
            <person name="MacDonald M."/>
            <person name="Lee K.H."/>
        </authorList>
    </citation>
    <scope>NUCLEOTIDE SEQUENCE [LARGE SCALE GENOMIC DNA]</scope>
    <source>
        <strain evidence="10">17A/GY</strain>
    </source>
</reference>
<evidence type="ECO:0000256" key="7">
    <source>
        <dbReference type="SAM" id="MobiDB-lite"/>
    </source>
</evidence>
<dbReference type="GO" id="GO:0043066">
    <property type="term" value="P:negative regulation of apoptotic process"/>
    <property type="evidence" value="ECO:0007669"/>
    <property type="project" value="TreeGrafter"/>
</dbReference>
<dbReference type="KEGG" id="cge:100773149"/>
<dbReference type="GO" id="GO:0005634">
    <property type="term" value="C:nucleus"/>
    <property type="evidence" value="ECO:0007669"/>
    <property type="project" value="UniProtKB-SubCell"/>
</dbReference>
<proteinExistence type="inferred from homology"/>
<dbReference type="RefSeq" id="XP_003505566.1">
    <property type="nucleotide sequence ID" value="XM_003505518.1"/>
</dbReference>
<dbReference type="Pfam" id="PF03247">
    <property type="entry name" value="Prothymosin"/>
    <property type="match status" value="1"/>
</dbReference>
<feature type="compositionally biased region" description="Basic and acidic residues" evidence="7">
    <location>
        <begin position="35"/>
        <end position="45"/>
    </location>
</feature>
<dbReference type="EMBL" id="JH000579">
    <property type="protein sequence ID" value="EGW03211.1"/>
    <property type="molecule type" value="Genomic_DNA"/>
</dbReference>
<feature type="compositionally biased region" description="Basic and acidic residues" evidence="7">
    <location>
        <begin position="89"/>
        <end position="99"/>
    </location>
</feature>
<gene>
    <name evidence="11" type="primary">LOC100773149</name>
    <name evidence="8" type="ORF">I79_012724</name>
</gene>
<comment type="function">
    <text evidence="4">Prothymosin alpha may mediate immune function by conferring resistance to certain opportunistic infections.</text>
</comment>
<comment type="similarity">
    <text evidence="2">Belongs to the pro/parathymosin family.</text>
</comment>
<keyword evidence="3" id="KW-0539">Nucleus</keyword>
<evidence type="ECO:0000313" key="8">
    <source>
        <dbReference type="EMBL" id="EGW03211.1"/>
    </source>
</evidence>
<organism evidence="8 9">
    <name type="scientific">Cricetulus griseus</name>
    <name type="common">Chinese hamster</name>
    <name type="synonym">Cricetulus barabensis griseus</name>
    <dbReference type="NCBI Taxonomy" id="10029"/>
    <lineage>
        <taxon>Eukaryota</taxon>
        <taxon>Metazoa</taxon>
        <taxon>Chordata</taxon>
        <taxon>Craniata</taxon>
        <taxon>Vertebrata</taxon>
        <taxon>Euteleostomi</taxon>
        <taxon>Mammalia</taxon>
        <taxon>Eutheria</taxon>
        <taxon>Euarchontoglires</taxon>
        <taxon>Glires</taxon>
        <taxon>Rodentia</taxon>
        <taxon>Myomorpha</taxon>
        <taxon>Muroidea</taxon>
        <taxon>Cricetidae</taxon>
        <taxon>Cricetinae</taxon>
        <taxon>Cricetulus</taxon>
    </lineage>
</organism>
<evidence type="ECO:0000313" key="11">
    <source>
        <dbReference type="RefSeq" id="XP_027254517.1"/>
    </source>
</evidence>
<evidence type="ECO:0000256" key="1">
    <source>
        <dbReference type="ARBA" id="ARBA00004123"/>
    </source>
</evidence>
<reference evidence="11" key="5">
    <citation type="submission" date="2025-04" db="UniProtKB">
        <authorList>
            <consortium name="RefSeq"/>
        </authorList>
    </citation>
    <scope>IDENTIFICATION</scope>
    <source>
        <strain evidence="11">17A/GY</strain>
        <tissue evidence="11">Liver</tissue>
    </source>
</reference>
<evidence type="ECO:0000256" key="6">
    <source>
        <dbReference type="ARBA" id="ARBA00040447"/>
    </source>
</evidence>
<reference evidence="8" key="2">
    <citation type="submission" date="2011-08" db="EMBL/GenBank/DDBJ databases">
        <title>The genomic sequence of the Chinese hamster ovary CHO-K1 cell line.</title>
        <authorList>
            <person name="Xu X."/>
            <person name="Nagarajan H."/>
            <person name="Lewis N.E."/>
            <person name="Pan S."/>
            <person name="Cai Z."/>
            <person name="Liu X."/>
            <person name="Chen W."/>
            <person name="Xie M."/>
            <person name="Wang W."/>
            <person name="Hammond S."/>
            <person name="Andersen M.R."/>
            <person name="Neff N."/>
            <person name="Passarelli B."/>
            <person name="Koh W."/>
            <person name="Fan C.H."/>
            <person name="Wang J."/>
            <person name="Gui Y."/>
            <person name="Lee K.H."/>
            <person name="Betenbaugh M.J."/>
            <person name="Quake S.R."/>
            <person name="Famili I."/>
            <person name="Palsson B.O."/>
            <person name="Wang J."/>
        </authorList>
    </citation>
    <scope>NUCLEOTIDE SEQUENCE</scope>
</reference>
<comment type="subunit">
    <text evidence="5">Interacts with NUPR1; regulates apoptotic process.</text>
</comment>
<feature type="compositionally biased region" description="Acidic residues" evidence="7">
    <location>
        <begin position="46"/>
        <end position="64"/>
    </location>
</feature>
<sequence>MAMDTCSKNVKGKKETVEEKENGRDSPADGNADEEYGKQEAHNGLDEEESGGWEEEEVEGDCEEDGMKMRKQAPTGRRVAEDYEDDDGDTKKQKTNEDV</sequence>
<dbReference type="Proteomes" id="UP000001075">
    <property type="component" value="Unassembled WGS sequence"/>
</dbReference>
<accession>G3HPL0</accession>
<feature type="region of interest" description="Disordered" evidence="7">
    <location>
        <begin position="1"/>
        <end position="99"/>
    </location>
</feature>
<evidence type="ECO:0000256" key="5">
    <source>
        <dbReference type="ARBA" id="ARBA00038744"/>
    </source>
</evidence>
<reference evidence="10" key="3">
    <citation type="journal article" date="2018" name="Biotechnol. Bioeng.">
        <title>A reference genome of the Chinese hamster based on a hybrid assembly strategy.</title>
        <authorList>
            <person name="Rupp O."/>
            <person name="MacDonald M.L."/>
            <person name="Li S."/>
            <person name="Dhiman H."/>
            <person name="Polson S."/>
            <person name="Griep S."/>
            <person name="Heffner K."/>
            <person name="Hernandez I."/>
            <person name="Brinkrolf K."/>
            <person name="Jadhav V."/>
            <person name="Samoudi M."/>
            <person name="Hao H."/>
            <person name="Kingham B."/>
            <person name="Goesmann A."/>
            <person name="Betenbaugh M.J."/>
            <person name="Lewis N.E."/>
            <person name="Borth N."/>
            <person name="Lee K.H."/>
        </authorList>
    </citation>
    <scope>NUCLEOTIDE SEQUENCE [LARGE SCALE GENOMIC DNA]</scope>
    <source>
        <strain evidence="10">17A/GY</strain>
    </source>
</reference>
<evidence type="ECO:0000313" key="9">
    <source>
        <dbReference type="Proteomes" id="UP000001075"/>
    </source>
</evidence>
<evidence type="ECO:0000313" key="10">
    <source>
        <dbReference type="Proteomes" id="UP001108280"/>
    </source>
</evidence>
<keyword evidence="10" id="KW-1185">Reference proteome</keyword>
<dbReference type="STRING" id="10029.G3HPL0"/>
<feature type="compositionally biased region" description="Basic and acidic residues" evidence="7">
    <location>
        <begin position="12"/>
        <end position="27"/>
    </location>
</feature>
<reference evidence="9" key="1">
    <citation type="journal article" date="2011" name="Nat. Biotechnol.">
        <title>The genomic sequence of the Chinese hamster ovary (CHO)-K1 cell line.</title>
        <authorList>
            <person name="Xu X."/>
            <person name="Nagarajan H."/>
            <person name="Lewis N.E."/>
            <person name="Pan S."/>
            <person name="Cai Z."/>
            <person name="Liu X."/>
            <person name="Chen W."/>
            <person name="Xie M."/>
            <person name="Wang W."/>
            <person name="Hammond S."/>
            <person name="Andersen M.R."/>
            <person name="Neff N."/>
            <person name="Passarelli B."/>
            <person name="Koh W."/>
            <person name="Fan H.C."/>
            <person name="Wang J."/>
            <person name="Gui Y."/>
            <person name="Lee K.H."/>
            <person name="Betenbaugh M.J."/>
            <person name="Quake S.R."/>
            <person name="Famili I."/>
            <person name="Palsson B.O."/>
            <person name="Wang J."/>
        </authorList>
    </citation>
    <scope>NUCLEOTIDE SEQUENCE [LARGE SCALE GENOMIC DNA]</scope>
    <source>
        <strain evidence="9">CHO K1 cell line</strain>
    </source>
</reference>
<comment type="subcellular location">
    <subcellularLocation>
        <location evidence="1">Nucleus</location>
    </subcellularLocation>
</comment>
<dbReference type="GeneID" id="100773149"/>
<evidence type="ECO:0000256" key="3">
    <source>
        <dbReference type="ARBA" id="ARBA00023242"/>
    </source>
</evidence>
<dbReference type="Proteomes" id="UP001108280">
    <property type="component" value="Chromosome 2"/>
</dbReference>
<name>G3HPL0_CRIGR</name>
<dbReference type="InParanoid" id="G3HPL0"/>
<dbReference type="PANTHER" id="PTHR22745">
    <property type="entry name" value="PROTHYMOSIN ALPHA"/>
    <property type="match status" value="1"/>
</dbReference>
<dbReference type="AlphaFoldDB" id="G3HPL0"/>
<dbReference type="GO" id="GO:0045944">
    <property type="term" value="P:positive regulation of transcription by RNA polymerase II"/>
    <property type="evidence" value="ECO:0007669"/>
    <property type="project" value="TreeGrafter"/>
</dbReference>
<dbReference type="PaxDb" id="10029-XP_007635222.1"/>
<evidence type="ECO:0000256" key="4">
    <source>
        <dbReference type="ARBA" id="ARBA00037621"/>
    </source>
</evidence>
<dbReference type="PANTHER" id="PTHR22745:SF0">
    <property type="entry name" value="PROTHYMOSIN ALPHA"/>
    <property type="match status" value="1"/>
</dbReference>
<evidence type="ECO:0000256" key="2">
    <source>
        <dbReference type="ARBA" id="ARBA00008032"/>
    </source>
</evidence>